<name>A0A6J3Q4Y5_TURTR</name>
<feature type="transmembrane region" description="Helical" evidence="10">
    <location>
        <begin position="100"/>
        <end position="121"/>
    </location>
</feature>
<evidence type="ECO:0000256" key="7">
    <source>
        <dbReference type="ARBA" id="ARBA00022989"/>
    </source>
</evidence>
<keyword evidence="6" id="KW-0256">Endoplasmic reticulum</keyword>
<accession>A0A6J3Q4Y5</accession>
<dbReference type="Pfam" id="PF04258">
    <property type="entry name" value="Peptidase_A22B"/>
    <property type="match status" value="1"/>
</dbReference>
<evidence type="ECO:0000256" key="3">
    <source>
        <dbReference type="ARBA" id="ARBA00006859"/>
    </source>
</evidence>
<feature type="region of interest" description="Disordered" evidence="9">
    <location>
        <begin position="366"/>
        <end position="396"/>
    </location>
</feature>
<feature type="compositionally biased region" description="Basic residues" evidence="9">
    <location>
        <begin position="442"/>
        <end position="453"/>
    </location>
</feature>
<feature type="region of interest" description="Disordered" evidence="9">
    <location>
        <begin position="1"/>
        <end position="27"/>
    </location>
</feature>
<feature type="transmembrane region" description="Helical" evidence="10">
    <location>
        <begin position="75"/>
        <end position="93"/>
    </location>
</feature>
<dbReference type="GeneID" id="101335817"/>
<organism evidence="11 12">
    <name type="scientific">Tursiops truncatus</name>
    <name type="common">Atlantic bottle-nosed dolphin</name>
    <name type="synonym">Delphinus truncatus</name>
    <dbReference type="NCBI Taxonomy" id="9739"/>
    <lineage>
        <taxon>Eukaryota</taxon>
        <taxon>Metazoa</taxon>
        <taxon>Chordata</taxon>
        <taxon>Craniata</taxon>
        <taxon>Vertebrata</taxon>
        <taxon>Euteleostomi</taxon>
        <taxon>Mammalia</taxon>
        <taxon>Eutheria</taxon>
        <taxon>Laurasiatheria</taxon>
        <taxon>Artiodactyla</taxon>
        <taxon>Whippomorpha</taxon>
        <taxon>Cetacea</taxon>
        <taxon>Odontoceti</taxon>
        <taxon>Delphinidae</taxon>
        <taxon>Tursiops</taxon>
    </lineage>
</organism>
<dbReference type="CTD" id="81502"/>
<proteinExistence type="inferred from homology"/>
<evidence type="ECO:0000256" key="5">
    <source>
        <dbReference type="ARBA" id="ARBA00022801"/>
    </source>
</evidence>
<feature type="transmembrane region" description="Helical" evidence="10">
    <location>
        <begin position="33"/>
        <end position="55"/>
    </location>
</feature>
<dbReference type="PANTHER" id="PTHR12174">
    <property type="entry name" value="SIGNAL PEPTIDE PEPTIDASE"/>
    <property type="match status" value="1"/>
</dbReference>
<comment type="similarity">
    <text evidence="3">Belongs to the peptidase A22B family.</text>
</comment>
<keyword evidence="7 10" id="KW-1133">Transmembrane helix</keyword>
<feature type="compositionally biased region" description="Polar residues" evidence="9">
    <location>
        <begin position="366"/>
        <end position="378"/>
    </location>
</feature>
<dbReference type="AlphaFoldDB" id="A0A6J3Q4Y5"/>
<dbReference type="Proteomes" id="UP000245320">
    <property type="component" value="Chromosome 15"/>
</dbReference>
<feature type="compositionally biased region" description="Basic and acidic residues" evidence="9">
    <location>
        <begin position="462"/>
        <end position="471"/>
    </location>
</feature>
<evidence type="ECO:0000256" key="9">
    <source>
        <dbReference type="SAM" id="MobiDB-lite"/>
    </source>
</evidence>
<evidence type="ECO:0000313" key="12">
    <source>
        <dbReference type="RefSeq" id="XP_033697262.1"/>
    </source>
</evidence>
<keyword evidence="8 10" id="KW-0472">Membrane</keyword>
<dbReference type="RefSeq" id="XP_033697262.1">
    <property type="nucleotide sequence ID" value="XM_033841371.1"/>
</dbReference>
<dbReference type="InterPro" id="IPR006639">
    <property type="entry name" value="Preselin/SPP"/>
</dbReference>
<feature type="transmembrane region" description="Helical" evidence="10">
    <location>
        <begin position="258"/>
        <end position="277"/>
    </location>
</feature>
<dbReference type="InterPro" id="IPR007369">
    <property type="entry name" value="Peptidase_A22B_SPP"/>
</dbReference>
<keyword evidence="5" id="KW-0378">Hydrolase</keyword>
<dbReference type="SMART" id="SM00730">
    <property type="entry name" value="PSN"/>
    <property type="match status" value="1"/>
</dbReference>
<evidence type="ECO:0000313" key="11">
    <source>
        <dbReference type="Proteomes" id="UP000245320"/>
    </source>
</evidence>
<dbReference type="PANTHER" id="PTHR12174:SF23">
    <property type="entry name" value="MINOR HISTOCOMPATIBILITY ANTIGEN H13"/>
    <property type="match status" value="1"/>
</dbReference>
<evidence type="ECO:0000256" key="1">
    <source>
        <dbReference type="ARBA" id="ARBA00004366"/>
    </source>
</evidence>
<dbReference type="GO" id="GO:0033619">
    <property type="term" value="P:membrane protein proteolysis"/>
    <property type="evidence" value="ECO:0007669"/>
    <property type="project" value="TreeGrafter"/>
</dbReference>
<protein>
    <submittedName>
        <fullName evidence="12">Minor histocompatibility antigen H13 isoform X1</fullName>
    </submittedName>
</protein>
<feature type="compositionally biased region" description="Basic and acidic residues" evidence="9">
    <location>
        <begin position="500"/>
        <end position="513"/>
    </location>
</feature>
<comment type="subcellular location">
    <subcellularLocation>
        <location evidence="2">Endoplasmic reticulum membrane</location>
        <topology evidence="2">Multi-pass membrane protein</topology>
    </subcellularLocation>
    <subcellularLocation>
        <location evidence="1">Membrane</location>
        <topology evidence="1">Multi-pass membrane protein</topology>
        <orientation evidence="1">Lumenal side</orientation>
    </subcellularLocation>
</comment>
<dbReference type="InParanoid" id="A0A6J3Q4Y5"/>
<feature type="transmembrane region" description="Helical" evidence="10">
    <location>
        <begin position="289"/>
        <end position="312"/>
    </location>
</feature>
<dbReference type="GO" id="GO:0042500">
    <property type="term" value="F:aspartic endopeptidase activity, intramembrane cleaving"/>
    <property type="evidence" value="ECO:0007669"/>
    <property type="project" value="InterPro"/>
</dbReference>
<evidence type="ECO:0000256" key="2">
    <source>
        <dbReference type="ARBA" id="ARBA00004477"/>
    </source>
</evidence>
<feature type="region of interest" description="Disordered" evidence="9">
    <location>
        <begin position="408"/>
        <end position="564"/>
    </location>
</feature>
<feature type="transmembrane region" description="Helical" evidence="10">
    <location>
        <begin position="318"/>
        <end position="336"/>
    </location>
</feature>
<evidence type="ECO:0000256" key="8">
    <source>
        <dbReference type="ARBA" id="ARBA00023136"/>
    </source>
</evidence>
<dbReference type="GO" id="GO:0098553">
    <property type="term" value="C:lumenal side of endoplasmic reticulum membrane"/>
    <property type="evidence" value="ECO:0007669"/>
    <property type="project" value="TreeGrafter"/>
</dbReference>
<keyword evidence="11" id="KW-1185">Reference proteome</keyword>
<feature type="transmembrane region" description="Helical" evidence="10">
    <location>
        <begin position="199"/>
        <end position="224"/>
    </location>
</feature>
<evidence type="ECO:0000256" key="6">
    <source>
        <dbReference type="ARBA" id="ARBA00022824"/>
    </source>
</evidence>
<reference evidence="12" key="1">
    <citation type="submission" date="2025-08" db="UniProtKB">
        <authorList>
            <consortium name="RefSeq"/>
        </authorList>
    </citation>
    <scope>IDENTIFICATION</scope>
    <source>
        <tissue evidence="12">Spleen</tissue>
    </source>
</reference>
<evidence type="ECO:0000256" key="4">
    <source>
        <dbReference type="ARBA" id="ARBA00022692"/>
    </source>
</evidence>
<dbReference type="OrthoDB" id="29661at2759"/>
<gene>
    <name evidence="12" type="primary">HM13</name>
</gene>
<keyword evidence="4 10" id="KW-0812">Transmembrane</keyword>
<dbReference type="GO" id="GO:0098554">
    <property type="term" value="C:cytoplasmic side of endoplasmic reticulum membrane"/>
    <property type="evidence" value="ECO:0007669"/>
    <property type="project" value="TreeGrafter"/>
</dbReference>
<sequence>MDSALSDPHNGSVEAGGPTNGTTRPPSTPEGIALAYGSLLLMALLPIFFGALRSVRCARGKNASDMPETITSRDAARFPIIASCTLLGLYLFFKIFSQEYINLLLSMYFFVLGILALSHTISPFMNKFFPANFPNRQYQLLFTQGSGENKEEIINYEFDTKDLVCLGLSSIVGVWYLLRKHWIANNLFGLAFSLNGVELLHLNNVSTGCILLGGLFIYDVFWVFGTNVMVTVAKSFEAPIKLVFPQDLLEKGLEADNFAMLGLGDIVIPGIFIALLLRFDISLKKNTHTYFYTSFAAYIFGLGLTIFIMHIFKHAQPALLYLVPACIGFPVLVALAKGEVTEMFSYESSAEILPHTPRLTHFPTVSGSPASLADSMQQKLAGPRRRRPQNPSAIGRFKKLKIGLHKPKSNLSRLPLPLPPLGTTRHRESGAGSLSEEGAQRGRAKSWKLRGVKSKGSSSSDRIQRGNRGLDIEGAGEEGEMMRLVPDPLRARHTGPHGRSPAEGERQLQERGRGSRLPPTGPPGPGSLSRISGLALPLPIPARKGSPRLPPPPQVPGGKSGSDF</sequence>
<dbReference type="FunCoup" id="A0A6J3Q4Y5">
    <property type="interactions" value="3034"/>
</dbReference>
<evidence type="ECO:0000256" key="10">
    <source>
        <dbReference type="SAM" id="Phobius"/>
    </source>
</evidence>
<dbReference type="GO" id="GO:0006465">
    <property type="term" value="P:signal peptide processing"/>
    <property type="evidence" value="ECO:0007669"/>
    <property type="project" value="TreeGrafter"/>
</dbReference>